<evidence type="ECO:0000313" key="2">
    <source>
        <dbReference type="Proteomes" id="UP001172386"/>
    </source>
</evidence>
<gene>
    <name evidence="1" type="primary">VPS8_1</name>
    <name evidence="1" type="ORF">H2198_005956</name>
</gene>
<reference evidence="1" key="1">
    <citation type="submission" date="2022-10" db="EMBL/GenBank/DDBJ databases">
        <title>Culturing micro-colonial fungi from biological soil crusts in the Mojave desert and describing Neophaeococcomyces mojavensis, and introducing the new genera and species Taxawa tesnikishii.</title>
        <authorList>
            <person name="Kurbessoian T."/>
            <person name="Stajich J.E."/>
        </authorList>
    </citation>
    <scope>NUCLEOTIDE SEQUENCE</scope>
    <source>
        <strain evidence="1">JES_112</strain>
    </source>
</reference>
<sequence>MPSFYALVGVAPGGFDPEHRFVTSWLLPPRGLAFLRLLFALFCWANLFACFGYDAIHDPGTIGAQFSYFTNLTWWGITCYMTVAAVHTFVYVQKGYSWLDRWWRPLQLLHSFFYTTIVTYPFLVTIVYWVILYKNPWFTVTMDAFRNVSRHGLNSLAALLEIILPATNPPPFLHIPFLVVVLALYLALAYVTYATQGFYTYSFLNPAHGAGLLAGYIVGIAVAGVVIFLIVWGLIWTRRRFTGLGKRSQRDIEINTHRDLTSDVEMTLK</sequence>
<name>A0ACC3A486_9EURO</name>
<accession>A0ACC3A486</accession>
<proteinExistence type="predicted"/>
<dbReference type="Proteomes" id="UP001172386">
    <property type="component" value="Unassembled WGS sequence"/>
</dbReference>
<keyword evidence="2" id="KW-1185">Reference proteome</keyword>
<comment type="caution">
    <text evidence="1">The sequence shown here is derived from an EMBL/GenBank/DDBJ whole genome shotgun (WGS) entry which is preliminary data.</text>
</comment>
<protein>
    <submittedName>
        <fullName evidence="1">Vacuolar protein sorting-associated protein 8</fullName>
    </submittedName>
</protein>
<dbReference type="EMBL" id="JAPDRQ010000104">
    <property type="protein sequence ID" value="KAJ9655100.1"/>
    <property type="molecule type" value="Genomic_DNA"/>
</dbReference>
<organism evidence="1 2">
    <name type="scientific">Neophaeococcomyces mojaviensis</name>
    <dbReference type="NCBI Taxonomy" id="3383035"/>
    <lineage>
        <taxon>Eukaryota</taxon>
        <taxon>Fungi</taxon>
        <taxon>Dikarya</taxon>
        <taxon>Ascomycota</taxon>
        <taxon>Pezizomycotina</taxon>
        <taxon>Eurotiomycetes</taxon>
        <taxon>Chaetothyriomycetidae</taxon>
        <taxon>Chaetothyriales</taxon>
        <taxon>Chaetothyriales incertae sedis</taxon>
        <taxon>Neophaeococcomyces</taxon>
    </lineage>
</organism>
<evidence type="ECO:0000313" key="1">
    <source>
        <dbReference type="EMBL" id="KAJ9655100.1"/>
    </source>
</evidence>